<dbReference type="KEGG" id="rhs:A3Q41_02939"/>
<keyword evidence="1" id="KW-0732">Signal</keyword>
<dbReference type="PANTHER" id="PTHR30290">
    <property type="entry name" value="PERIPLASMIC BINDING COMPONENT OF ABC TRANSPORTER"/>
    <property type="match status" value="1"/>
</dbReference>
<dbReference type="GO" id="GO:0015833">
    <property type="term" value="P:peptide transport"/>
    <property type="evidence" value="ECO:0007669"/>
    <property type="project" value="TreeGrafter"/>
</dbReference>
<sequence>MSTRHTRMIAIAFTAACALFTTACVGGSNPASADTIRTTIDPPSTFDPTKTLSLPDNLLARTSYDTLVRRDDGGLIAGLATDWTATPTQAALTIRKGATCSDGTAITPGVVKNSLDYFARPDSGSTVPGQVFGGTPPTITADDNAGTVVIDLGAPWPDLMTGLSISSTGIICPAGLADPDGLGGGTVKGSESGPYVLDSFQPGVKYTFRLRENYDGWPAWATPVDGTPAKTLEYFVSQDSTATANLVMSEQLDIAKIQATTMERFDGMDGYRVSVDRFSDFYLVFNERPSSVLADPALRRGVAQAIDHSMLEKVTSAGTGEIATSLASNLTPCVSTATTTFPEQDAEAASKALDGLSIRFIGPSIAGPAGAGNEYIAEALRAAGAQVTIQNTDVGSWIGTVFGEPDAWDLTLFADLNFLGSLTSPLGSFVGPTIQEGGGNVGGVTNDAADEAFAASLTASTPEERCSYLNSAVSALVDDVDALPLINDAFIYVQRPGFTVQMRGGSLDDPIFCITG</sequence>
<feature type="signal peptide" evidence="1">
    <location>
        <begin position="1"/>
        <end position="33"/>
    </location>
</feature>
<dbReference type="PATRIC" id="fig|1653479.3.peg.2976"/>
<reference evidence="3 4" key="1">
    <citation type="journal article" date="2016" name="Genome Announc.">
        <title>Complete Genome and Plasmid Sequences for Rhodococcus fascians D188 and Draft Sequences for Rhodococcus Isolates PBTS 1 and PBTS 2.</title>
        <authorList>
            <person name="Stamler R.A."/>
            <person name="Vereecke D."/>
            <person name="Zhang Y."/>
            <person name="Schilkey F."/>
            <person name="Devitt N."/>
            <person name="Randall J.J."/>
        </authorList>
    </citation>
    <scope>NUCLEOTIDE SEQUENCE [LARGE SCALE GENOMIC DNA]</scope>
    <source>
        <strain evidence="3 4">PBTS2</strain>
    </source>
</reference>
<dbReference type="PROSITE" id="PS51257">
    <property type="entry name" value="PROKAR_LIPOPROTEIN"/>
    <property type="match status" value="1"/>
</dbReference>
<feature type="chain" id="PRO_5007512639" description="Solute-binding protein family 5 domain-containing protein" evidence="1">
    <location>
        <begin position="34"/>
        <end position="516"/>
    </location>
</feature>
<dbReference type="CDD" id="cd00995">
    <property type="entry name" value="PBP2_NikA_DppA_OppA_like"/>
    <property type="match status" value="1"/>
</dbReference>
<dbReference type="Pfam" id="PF00496">
    <property type="entry name" value="SBP_bac_5"/>
    <property type="match status" value="1"/>
</dbReference>
<dbReference type="Proteomes" id="UP000076038">
    <property type="component" value="Chromosome"/>
</dbReference>
<proteinExistence type="predicted"/>
<organism evidence="3 4">
    <name type="scientific">Rhodococcoides fascians</name>
    <name type="common">Rhodococcus fascians</name>
    <dbReference type="NCBI Taxonomy" id="1828"/>
    <lineage>
        <taxon>Bacteria</taxon>
        <taxon>Bacillati</taxon>
        <taxon>Actinomycetota</taxon>
        <taxon>Actinomycetes</taxon>
        <taxon>Mycobacteriales</taxon>
        <taxon>Nocardiaceae</taxon>
        <taxon>Rhodococcoides</taxon>
    </lineage>
</organism>
<protein>
    <recommendedName>
        <fullName evidence="2">Solute-binding protein family 5 domain-containing protein</fullName>
    </recommendedName>
</protein>
<evidence type="ECO:0000313" key="4">
    <source>
        <dbReference type="Proteomes" id="UP000076038"/>
    </source>
</evidence>
<evidence type="ECO:0000313" key="3">
    <source>
        <dbReference type="EMBL" id="AMY24230.1"/>
    </source>
</evidence>
<name>A0A143QMF5_RHOFA</name>
<dbReference type="SUPFAM" id="SSF53850">
    <property type="entry name" value="Periplasmic binding protein-like II"/>
    <property type="match status" value="1"/>
</dbReference>
<dbReference type="EMBL" id="CP015220">
    <property type="protein sequence ID" value="AMY24230.1"/>
    <property type="molecule type" value="Genomic_DNA"/>
</dbReference>
<accession>A0A143QMF5</accession>
<dbReference type="OrthoDB" id="9046151at2"/>
<dbReference type="GO" id="GO:1904680">
    <property type="term" value="F:peptide transmembrane transporter activity"/>
    <property type="evidence" value="ECO:0007669"/>
    <property type="project" value="TreeGrafter"/>
</dbReference>
<evidence type="ECO:0000259" key="2">
    <source>
        <dbReference type="Pfam" id="PF00496"/>
    </source>
</evidence>
<dbReference type="Gene3D" id="3.10.105.10">
    <property type="entry name" value="Dipeptide-binding Protein, Domain 3"/>
    <property type="match status" value="1"/>
</dbReference>
<evidence type="ECO:0000256" key="1">
    <source>
        <dbReference type="SAM" id="SignalP"/>
    </source>
</evidence>
<gene>
    <name evidence="3" type="ORF">A3Q41_02939</name>
</gene>
<dbReference type="InterPro" id="IPR039424">
    <property type="entry name" value="SBP_5"/>
</dbReference>
<dbReference type="AlphaFoldDB" id="A0A143QMF5"/>
<feature type="domain" description="Solute-binding protein family 5" evidence="2">
    <location>
        <begin position="76"/>
        <end position="393"/>
    </location>
</feature>
<keyword evidence="4" id="KW-1185">Reference proteome</keyword>
<dbReference type="Gene3D" id="3.40.190.10">
    <property type="entry name" value="Periplasmic binding protein-like II"/>
    <property type="match status" value="1"/>
</dbReference>
<reference evidence="4" key="2">
    <citation type="submission" date="2016-04" db="EMBL/GenBank/DDBJ databases">
        <title>Complete Genome and Plasmid Sequences for Rhodococcus fascians D188 and Draft Sequences for Rhodococcus spp. Isolates PBTS 1 and PBTS 2.</title>
        <authorList>
            <person name="Stamer R."/>
            <person name="Vereecke D."/>
            <person name="Zhang Y."/>
            <person name="Schilkey F."/>
            <person name="Devitt N."/>
            <person name="Randall J."/>
        </authorList>
    </citation>
    <scope>NUCLEOTIDE SEQUENCE [LARGE SCALE GENOMIC DNA]</scope>
    <source>
        <strain evidence="4">PBTS2</strain>
    </source>
</reference>
<dbReference type="InterPro" id="IPR000914">
    <property type="entry name" value="SBP_5_dom"/>
</dbReference>